<dbReference type="AlphaFoldDB" id="A0A7W2TUJ7"/>
<keyword evidence="9" id="KW-1185">Reference proteome</keyword>
<comment type="cofactor">
    <cofactor evidence="1">
        <name>Fe cation</name>
        <dbReference type="ChEBI" id="CHEBI:24875"/>
    </cofactor>
</comment>
<dbReference type="RefSeq" id="WP_182169043.1">
    <property type="nucleotide sequence ID" value="NZ_JACFXU010000013.1"/>
</dbReference>
<evidence type="ECO:0000313" key="9">
    <source>
        <dbReference type="Proteomes" id="UP000539350"/>
    </source>
</evidence>
<sequence>MNAAVRTPYKIEQKVWPERYARGWHVIGTPDQFTDKPQRLEHFGKRLVAYRGDDGAVHVLDSYCPHMGADLSKGTVNGSSLVCPFHSWSWGADGVCDHIPYAKKIPDKAVIGSWPTLEKNGLVMVWNDHEGNPPIPEYEPKDLEGTGTDQQWTDWVMSQFTINTHCRELVDNMADCAHFGPVHYTDVKSFSNEQEGHTFTQYMVGGNPLLTEGEVLMTTIAHYEGPAYMITKLNGMMDGAPMKVDLLVSHVPVNTEQFIINFGVRMLKNPALTEEQNREIVDQYTQQTITSFEQDVEIWDNKILIENPILCDGDGPVNMLRKWYDQFYMDVADVPERLTAHKTHTTLEGISVEEAIAANANAVRESVA</sequence>
<dbReference type="PANTHER" id="PTHR21266">
    <property type="entry name" value="IRON-SULFUR DOMAIN CONTAINING PROTEIN"/>
    <property type="match status" value="1"/>
</dbReference>
<dbReference type="Pfam" id="PF19298">
    <property type="entry name" value="KshA_C"/>
    <property type="match status" value="1"/>
</dbReference>
<feature type="domain" description="Rieske" evidence="7">
    <location>
        <begin position="24"/>
        <end position="125"/>
    </location>
</feature>
<dbReference type="Pfam" id="PF00355">
    <property type="entry name" value="Rieske"/>
    <property type="match status" value="1"/>
</dbReference>
<keyword evidence="3" id="KW-0479">Metal-binding</keyword>
<protein>
    <submittedName>
        <fullName evidence="8">Aromatic ring-hydroxylating dioxygenase subunit alpha</fullName>
    </submittedName>
</protein>
<proteinExistence type="predicted"/>
<dbReference type="InterPro" id="IPR017941">
    <property type="entry name" value="Rieske_2Fe-2S"/>
</dbReference>
<dbReference type="Gene3D" id="2.102.10.10">
    <property type="entry name" value="Rieske [2Fe-2S] iron-sulphur domain"/>
    <property type="match status" value="1"/>
</dbReference>
<evidence type="ECO:0000256" key="5">
    <source>
        <dbReference type="ARBA" id="ARBA00023004"/>
    </source>
</evidence>
<evidence type="ECO:0000259" key="7">
    <source>
        <dbReference type="PROSITE" id="PS51296"/>
    </source>
</evidence>
<comment type="caution">
    <text evidence="8">The sequence shown here is derived from an EMBL/GenBank/DDBJ whole genome shotgun (WGS) entry which is preliminary data.</text>
</comment>
<keyword evidence="8" id="KW-0223">Dioxygenase</keyword>
<evidence type="ECO:0000256" key="6">
    <source>
        <dbReference type="ARBA" id="ARBA00023014"/>
    </source>
</evidence>
<evidence type="ECO:0000256" key="2">
    <source>
        <dbReference type="ARBA" id="ARBA00022714"/>
    </source>
</evidence>
<keyword evidence="2" id="KW-0001">2Fe-2S</keyword>
<dbReference type="PANTHER" id="PTHR21266:SF60">
    <property type="entry name" value="3-KETOSTEROID-9-ALPHA-MONOOXYGENASE, OXYGENASE COMPONENT"/>
    <property type="match status" value="1"/>
</dbReference>
<dbReference type="GO" id="GO:0008203">
    <property type="term" value="P:cholesterol metabolic process"/>
    <property type="evidence" value="ECO:0007669"/>
    <property type="project" value="InterPro"/>
</dbReference>
<dbReference type="GO" id="GO:0046872">
    <property type="term" value="F:metal ion binding"/>
    <property type="evidence" value="ECO:0007669"/>
    <property type="project" value="UniProtKB-KW"/>
</dbReference>
<reference evidence="8 9" key="1">
    <citation type="submission" date="2020-07" db="EMBL/GenBank/DDBJ databases">
        <title>Halieaceae bacterium, F7430, whole genome shotgun sequencing project.</title>
        <authorList>
            <person name="Jiang S."/>
            <person name="Liu Z.W."/>
            <person name="Du Z.J."/>
        </authorList>
    </citation>
    <scope>NUCLEOTIDE SEQUENCE [LARGE SCALE GENOMIC DNA]</scope>
    <source>
        <strain evidence="8 9">F7430</strain>
    </source>
</reference>
<evidence type="ECO:0000256" key="1">
    <source>
        <dbReference type="ARBA" id="ARBA00001962"/>
    </source>
</evidence>
<dbReference type="PROSITE" id="PS51296">
    <property type="entry name" value="RIESKE"/>
    <property type="match status" value="1"/>
</dbReference>
<evidence type="ECO:0000256" key="3">
    <source>
        <dbReference type="ARBA" id="ARBA00022723"/>
    </source>
</evidence>
<dbReference type="InterPro" id="IPR050584">
    <property type="entry name" value="Cholesterol_7-desaturase"/>
</dbReference>
<dbReference type="InterPro" id="IPR045605">
    <property type="entry name" value="KshA-like_C"/>
</dbReference>
<keyword evidence="6" id="KW-0411">Iron-sulfur</keyword>
<dbReference type="SUPFAM" id="SSF50022">
    <property type="entry name" value="ISP domain"/>
    <property type="match status" value="1"/>
</dbReference>
<evidence type="ECO:0000256" key="4">
    <source>
        <dbReference type="ARBA" id="ARBA00023002"/>
    </source>
</evidence>
<keyword evidence="5" id="KW-0408">Iron</keyword>
<dbReference type="GO" id="GO:0051537">
    <property type="term" value="F:2 iron, 2 sulfur cluster binding"/>
    <property type="evidence" value="ECO:0007669"/>
    <property type="project" value="UniProtKB-KW"/>
</dbReference>
<dbReference type="Proteomes" id="UP000539350">
    <property type="component" value="Unassembled WGS sequence"/>
</dbReference>
<name>A0A7W2TUJ7_9GAMM</name>
<dbReference type="Gene3D" id="3.90.380.10">
    <property type="entry name" value="Naphthalene 1,2-dioxygenase Alpha Subunit, Chain A, domain 1"/>
    <property type="match status" value="1"/>
</dbReference>
<organism evidence="8 9">
    <name type="scientific">Sediminihaliea albiluteola</name>
    <dbReference type="NCBI Taxonomy" id="2758564"/>
    <lineage>
        <taxon>Bacteria</taxon>
        <taxon>Pseudomonadati</taxon>
        <taxon>Pseudomonadota</taxon>
        <taxon>Gammaproteobacteria</taxon>
        <taxon>Cellvibrionales</taxon>
        <taxon>Halieaceae</taxon>
        <taxon>Sediminihaliea</taxon>
    </lineage>
</organism>
<dbReference type="EMBL" id="JACFXU010000013">
    <property type="protein sequence ID" value="MBA6412230.1"/>
    <property type="molecule type" value="Genomic_DNA"/>
</dbReference>
<evidence type="ECO:0000313" key="8">
    <source>
        <dbReference type="EMBL" id="MBA6412230.1"/>
    </source>
</evidence>
<dbReference type="SUPFAM" id="SSF55961">
    <property type="entry name" value="Bet v1-like"/>
    <property type="match status" value="1"/>
</dbReference>
<gene>
    <name evidence="8" type="ORF">H2508_03815</name>
</gene>
<accession>A0A7W2TUJ7</accession>
<keyword evidence="4" id="KW-0560">Oxidoreductase</keyword>
<dbReference type="InterPro" id="IPR036922">
    <property type="entry name" value="Rieske_2Fe-2S_sf"/>
</dbReference>
<dbReference type="GO" id="GO:0051213">
    <property type="term" value="F:dioxygenase activity"/>
    <property type="evidence" value="ECO:0007669"/>
    <property type="project" value="UniProtKB-KW"/>
</dbReference>